<reference evidence="2" key="1">
    <citation type="submission" date="2023-10" db="EMBL/GenBank/DDBJ databases">
        <authorList>
            <person name="Chen Y."/>
            <person name="Shah S."/>
            <person name="Dougan E. K."/>
            <person name="Thang M."/>
            <person name="Chan C."/>
        </authorList>
    </citation>
    <scope>NUCLEOTIDE SEQUENCE [LARGE SCALE GENOMIC DNA]</scope>
</reference>
<feature type="compositionally biased region" description="Basic and acidic residues" evidence="1">
    <location>
        <begin position="265"/>
        <end position="275"/>
    </location>
</feature>
<feature type="region of interest" description="Disordered" evidence="1">
    <location>
        <begin position="153"/>
        <end position="186"/>
    </location>
</feature>
<gene>
    <name evidence="2" type="ORF">PCOR1329_LOCUS83121</name>
</gene>
<name>A0ABN9YC20_9DINO</name>
<keyword evidence="3" id="KW-1185">Reference proteome</keyword>
<feature type="region of interest" description="Disordered" evidence="1">
    <location>
        <begin position="257"/>
        <end position="282"/>
    </location>
</feature>
<organism evidence="2 3">
    <name type="scientific">Prorocentrum cordatum</name>
    <dbReference type="NCBI Taxonomy" id="2364126"/>
    <lineage>
        <taxon>Eukaryota</taxon>
        <taxon>Sar</taxon>
        <taxon>Alveolata</taxon>
        <taxon>Dinophyceae</taxon>
        <taxon>Prorocentrales</taxon>
        <taxon>Prorocentraceae</taxon>
        <taxon>Prorocentrum</taxon>
    </lineage>
</organism>
<evidence type="ECO:0000256" key="1">
    <source>
        <dbReference type="SAM" id="MobiDB-lite"/>
    </source>
</evidence>
<feature type="region of interest" description="Disordered" evidence="1">
    <location>
        <begin position="359"/>
        <end position="386"/>
    </location>
</feature>
<accession>A0ABN9YC20</accession>
<evidence type="ECO:0000313" key="2">
    <source>
        <dbReference type="EMBL" id="CAK0908440.1"/>
    </source>
</evidence>
<proteinExistence type="predicted"/>
<sequence>MATANARDSSTLGAVPVQAATLSPRCHRPRRPWQQPHEQGRHALLSARVVAAAPPLLGSKRPPAAAARVLCSRAPRPRRGAHRALPSGVSEASRRRACLAVGLGGPSPQMGPGAGSTHAALNPRDALSHVLRHRASWEGYDASAPLCVRSMRRASSKSERRCSSSAERLSPSPGPRRPPQRSALLPRRRLLPQTAPEQAAEVSAGTARAALGDMASAPSSPRCRGAVASTSAVMRGCTEDQGEPADVESMCLEGTRAIRTPPPRSGEKNLADGKWRPSSTKGVQGCVRGLRGAPSLAPAGASPSAPARVATSKRAGRLAKKRHKRLVLPFAYDDDDPRIAHLESVAGMELPQFWTRSAAWPPDIPPPPPCSGQEDVRLHRGGPFGC</sequence>
<evidence type="ECO:0000313" key="3">
    <source>
        <dbReference type="Proteomes" id="UP001189429"/>
    </source>
</evidence>
<comment type="caution">
    <text evidence="2">The sequence shown here is derived from an EMBL/GenBank/DDBJ whole genome shotgun (WGS) entry which is preliminary data.</text>
</comment>
<protein>
    <submittedName>
        <fullName evidence="2">Uncharacterized protein</fullName>
    </submittedName>
</protein>
<dbReference type="EMBL" id="CAUYUJ010022015">
    <property type="protein sequence ID" value="CAK0908440.1"/>
    <property type="molecule type" value="Genomic_DNA"/>
</dbReference>
<feature type="region of interest" description="Disordered" evidence="1">
    <location>
        <begin position="1"/>
        <end position="39"/>
    </location>
</feature>
<dbReference type="Proteomes" id="UP001189429">
    <property type="component" value="Unassembled WGS sequence"/>
</dbReference>
<feature type="compositionally biased region" description="Polar residues" evidence="1">
    <location>
        <begin position="1"/>
        <end position="12"/>
    </location>
</feature>